<dbReference type="PANTHER" id="PTHR34883">
    <property type="entry name" value="SERINE-RICH PROTEIN, PUTATIVE-RELATED-RELATED"/>
    <property type="match status" value="1"/>
</dbReference>
<name>A0A8E2F6G5_9PEZI</name>
<accession>A0A8E2F6G5</accession>
<feature type="region of interest" description="Disordered" evidence="1">
    <location>
        <begin position="177"/>
        <end position="202"/>
    </location>
</feature>
<dbReference type="CDD" id="cd00920">
    <property type="entry name" value="Cupredoxin"/>
    <property type="match status" value="1"/>
</dbReference>
<protein>
    <submittedName>
        <fullName evidence="2">Cupredoxin</fullName>
    </submittedName>
</protein>
<evidence type="ECO:0000313" key="2">
    <source>
        <dbReference type="EMBL" id="OCL11319.1"/>
    </source>
</evidence>
<dbReference type="OrthoDB" id="2331100at2759"/>
<sequence>MVGRKHRHILCDAHHQSSSTIINRPMKHLEFSPGNNGLSFSPNSTTAAKGDTVVFHFFPGKHSVAQGAFDSPCAPLSNGFYSGYLDSSSGESETTFVVTVNDTNPIWYYCSQVSHCQNGMVGVINPPSSGNTLEAYSAASAKTQKSTAPNNVAGGVFAKAGDSSSSASGSASATASASGSASGSASATSATATASGTPTGSASASAASATKTGVASSLNKGQFLNIFAAFDFVAYFLFL</sequence>
<organism evidence="2 3">
    <name type="scientific">Glonium stellatum</name>
    <dbReference type="NCBI Taxonomy" id="574774"/>
    <lineage>
        <taxon>Eukaryota</taxon>
        <taxon>Fungi</taxon>
        <taxon>Dikarya</taxon>
        <taxon>Ascomycota</taxon>
        <taxon>Pezizomycotina</taxon>
        <taxon>Dothideomycetes</taxon>
        <taxon>Pleosporomycetidae</taxon>
        <taxon>Gloniales</taxon>
        <taxon>Gloniaceae</taxon>
        <taxon>Glonium</taxon>
    </lineage>
</organism>
<dbReference type="Proteomes" id="UP000250140">
    <property type="component" value="Unassembled WGS sequence"/>
</dbReference>
<dbReference type="SUPFAM" id="SSF49503">
    <property type="entry name" value="Cupredoxins"/>
    <property type="match status" value="1"/>
</dbReference>
<gene>
    <name evidence="2" type="ORF">AOQ84DRAFT_336103</name>
</gene>
<dbReference type="InterPro" id="IPR052953">
    <property type="entry name" value="Ser-rich/MCO-related"/>
</dbReference>
<reference evidence="2 3" key="1">
    <citation type="journal article" date="2016" name="Nat. Commun.">
        <title>Ectomycorrhizal ecology is imprinted in the genome of the dominant symbiotic fungus Cenococcum geophilum.</title>
        <authorList>
            <consortium name="DOE Joint Genome Institute"/>
            <person name="Peter M."/>
            <person name="Kohler A."/>
            <person name="Ohm R.A."/>
            <person name="Kuo A."/>
            <person name="Krutzmann J."/>
            <person name="Morin E."/>
            <person name="Arend M."/>
            <person name="Barry K.W."/>
            <person name="Binder M."/>
            <person name="Choi C."/>
            <person name="Clum A."/>
            <person name="Copeland A."/>
            <person name="Grisel N."/>
            <person name="Haridas S."/>
            <person name="Kipfer T."/>
            <person name="LaButti K."/>
            <person name="Lindquist E."/>
            <person name="Lipzen A."/>
            <person name="Maire R."/>
            <person name="Meier B."/>
            <person name="Mihaltcheva S."/>
            <person name="Molinier V."/>
            <person name="Murat C."/>
            <person name="Poggeler S."/>
            <person name="Quandt C.A."/>
            <person name="Sperisen C."/>
            <person name="Tritt A."/>
            <person name="Tisserant E."/>
            <person name="Crous P.W."/>
            <person name="Henrissat B."/>
            <person name="Nehls U."/>
            <person name="Egli S."/>
            <person name="Spatafora J.W."/>
            <person name="Grigoriev I.V."/>
            <person name="Martin F.M."/>
        </authorList>
    </citation>
    <scope>NUCLEOTIDE SEQUENCE [LARGE SCALE GENOMIC DNA]</scope>
    <source>
        <strain evidence="2 3">CBS 207.34</strain>
    </source>
</reference>
<dbReference type="Gene3D" id="2.60.40.420">
    <property type="entry name" value="Cupredoxins - blue copper proteins"/>
    <property type="match status" value="1"/>
</dbReference>
<dbReference type="InterPro" id="IPR008972">
    <property type="entry name" value="Cupredoxin"/>
</dbReference>
<evidence type="ECO:0000313" key="3">
    <source>
        <dbReference type="Proteomes" id="UP000250140"/>
    </source>
</evidence>
<evidence type="ECO:0000256" key="1">
    <source>
        <dbReference type="SAM" id="MobiDB-lite"/>
    </source>
</evidence>
<dbReference type="PANTHER" id="PTHR34883:SF15">
    <property type="entry name" value="EXTRACELLULAR SERINE-RICH PROTEIN"/>
    <property type="match status" value="1"/>
</dbReference>
<dbReference type="AlphaFoldDB" id="A0A8E2F6G5"/>
<dbReference type="EMBL" id="KV749067">
    <property type="protein sequence ID" value="OCL11319.1"/>
    <property type="molecule type" value="Genomic_DNA"/>
</dbReference>
<keyword evidence="3" id="KW-1185">Reference proteome</keyword>
<proteinExistence type="predicted"/>